<feature type="compositionally biased region" description="Low complexity" evidence="1">
    <location>
        <begin position="216"/>
        <end position="361"/>
    </location>
</feature>
<accession>A0AAD8XK15</accession>
<dbReference type="GeneID" id="85384924"/>
<feature type="compositionally biased region" description="Low complexity" evidence="1">
    <location>
        <begin position="198"/>
        <end position="209"/>
    </location>
</feature>
<dbReference type="EMBL" id="JAHMHS010000015">
    <property type="protein sequence ID" value="KAK1728760.1"/>
    <property type="molecule type" value="Genomic_DNA"/>
</dbReference>
<dbReference type="Proteomes" id="UP001244207">
    <property type="component" value="Unassembled WGS sequence"/>
</dbReference>
<feature type="region of interest" description="Disordered" evidence="1">
    <location>
        <begin position="417"/>
        <end position="489"/>
    </location>
</feature>
<feature type="compositionally biased region" description="Low complexity" evidence="1">
    <location>
        <begin position="446"/>
        <end position="459"/>
    </location>
</feature>
<evidence type="ECO:0000256" key="1">
    <source>
        <dbReference type="SAM" id="MobiDB-lite"/>
    </source>
</evidence>
<evidence type="ECO:0000313" key="2">
    <source>
        <dbReference type="EMBL" id="KAK1728760.1"/>
    </source>
</evidence>
<name>A0AAD8XK15_GLOAC</name>
<proteinExistence type="predicted"/>
<feature type="compositionally biased region" description="Basic and acidic residues" evidence="1">
    <location>
        <begin position="469"/>
        <end position="481"/>
    </location>
</feature>
<feature type="compositionally biased region" description="Pro residues" evidence="1">
    <location>
        <begin position="422"/>
        <end position="435"/>
    </location>
</feature>
<dbReference type="RefSeq" id="XP_060368815.1">
    <property type="nucleotide sequence ID" value="XM_060501024.1"/>
</dbReference>
<comment type="caution">
    <text evidence="2">The sequence shown here is derived from an EMBL/GenBank/DDBJ whole genome shotgun (WGS) entry which is preliminary data.</text>
</comment>
<evidence type="ECO:0000313" key="3">
    <source>
        <dbReference type="Proteomes" id="UP001244207"/>
    </source>
</evidence>
<protein>
    <submittedName>
        <fullName evidence="2">Uncharacterized protein</fullName>
    </submittedName>
</protein>
<dbReference type="AlphaFoldDB" id="A0AAD8XK15"/>
<keyword evidence="3" id="KW-1185">Reference proteome</keyword>
<feature type="region of interest" description="Disordered" evidence="1">
    <location>
        <begin position="64"/>
        <end position="87"/>
    </location>
</feature>
<feature type="region of interest" description="Disordered" evidence="1">
    <location>
        <begin position="198"/>
        <end position="368"/>
    </location>
</feature>
<organism evidence="2 3">
    <name type="scientific">Glomerella acutata</name>
    <name type="common">Colletotrichum acutatum</name>
    <dbReference type="NCBI Taxonomy" id="27357"/>
    <lineage>
        <taxon>Eukaryota</taxon>
        <taxon>Fungi</taxon>
        <taxon>Dikarya</taxon>
        <taxon>Ascomycota</taxon>
        <taxon>Pezizomycotina</taxon>
        <taxon>Sordariomycetes</taxon>
        <taxon>Hypocreomycetidae</taxon>
        <taxon>Glomerellales</taxon>
        <taxon>Glomerellaceae</taxon>
        <taxon>Colletotrichum</taxon>
        <taxon>Colletotrichum acutatum species complex</taxon>
    </lineage>
</organism>
<feature type="compositionally biased region" description="Low complexity" evidence="1">
    <location>
        <begin position="71"/>
        <end position="87"/>
    </location>
</feature>
<gene>
    <name evidence="2" type="ORF">BDZ83DRAFT_100835</name>
</gene>
<reference evidence="2" key="1">
    <citation type="submission" date="2021-12" db="EMBL/GenBank/DDBJ databases">
        <title>Comparative genomics, transcriptomics and evolutionary studies reveal genomic signatures of adaptation to plant cell wall in hemibiotrophic fungi.</title>
        <authorList>
            <consortium name="DOE Joint Genome Institute"/>
            <person name="Baroncelli R."/>
            <person name="Diaz J.F."/>
            <person name="Benocci T."/>
            <person name="Peng M."/>
            <person name="Battaglia E."/>
            <person name="Haridas S."/>
            <person name="Andreopoulos W."/>
            <person name="Labutti K."/>
            <person name="Pangilinan J."/>
            <person name="Floch G.L."/>
            <person name="Makela M.R."/>
            <person name="Henrissat B."/>
            <person name="Grigoriev I.V."/>
            <person name="Crouch J.A."/>
            <person name="De Vries R.P."/>
            <person name="Sukno S.A."/>
            <person name="Thon M.R."/>
        </authorList>
    </citation>
    <scope>NUCLEOTIDE SEQUENCE</scope>
    <source>
        <strain evidence="2">CBS 112980</strain>
    </source>
</reference>
<sequence length="489" mass="52733">MLRWLHNPEDYRAHVGPRCLIVAPSGLNSLSDIMRNRYSTSHADMRNHQGSRSPKATRLTVISKASRGVDSRPSPLSSSSDSSVTRSLSSCREGGNLSLRLSVNHFYHFLSFPTLPAFSDIMRVTAVAVAVLSGLAQSQMLTSTRPAGWQPSQPDFPAVPLDPQTVFETTVSRVFVPGPGRPTWTWSTKVVTVTQPCTTTSTTTPCTTSTRKHKPTPCSTSKKPTTTPCTTSKKPTTTPCSTPKKPTTTPCSTDKKPTTTPCSTSKKPTTTPCSTSKKSTTTPCSTSKKSTTTPCSTSKKPTTTPCSTSKKPTTTPCTTSKKPTPTPCTTSTKKTTTPCVSSTSKKPTTTPCKSSSSSKKSSITHKPKTSSNLLLSLLLNPLRNLPRSPLNPRRSLLLNLQLNPLLSRPRILLPRLRRSLPPSRPPLETSPPRSPPLAAATSRHLSPSPVLSWSPPSSSKCPCDLTEDNSTKKPERGHREGYALLQSSY</sequence>